<reference evidence="1 2" key="1">
    <citation type="submission" date="2020-02" db="EMBL/GenBank/DDBJ databases">
        <title>Comparative genomics of the hypocrealean fungal genus Beauvera.</title>
        <authorList>
            <person name="Showalter D.N."/>
            <person name="Bushley K.E."/>
            <person name="Rehner S.A."/>
        </authorList>
    </citation>
    <scope>NUCLEOTIDE SEQUENCE [LARGE SCALE GENOMIC DNA]</scope>
    <source>
        <strain evidence="1 2">ARSEF4384</strain>
    </source>
</reference>
<protein>
    <submittedName>
        <fullName evidence="1">Uncharacterized protein</fullName>
    </submittedName>
</protein>
<organism evidence="1 2">
    <name type="scientific">Beauveria asiatica</name>
    <dbReference type="NCBI Taxonomy" id="1069075"/>
    <lineage>
        <taxon>Eukaryota</taxon>
        <taxon>Fungi</taxon>
        <taxon>Dikarya</taxon>
        <taxon>Ascomycota</taxon>
        <taxon>Pezizomycotina</taxon>
        <taxon>Sordariomycetes</taxon>
        <taxon>Hypocreomycetidae</taxon>
        <taxon>Hypocreales</taxon>
        <taxon>Cordycipitaceae</taxon>
        <taxon>Beauveria</taxon>
    </lineage>
</organism>
<dbReference type="AlphaFoldDB" id="A0AAW0S8B8"/>
<comment type="caution">
    <text evidence="1">The sequence shown here is derived from an EMBL/GenBank/DDBJ whole genome shotgun (WGS) entry which is preliminary data.</text>
</comment>
<name>A0AAW0S8B8_9HYPO</name>
<gene>
    <name evidence="1" type="ORF">G3M48_000071</name>
</gene>
<keyword evidence="2" id="KW-1185">Reference proteome</keyword>
<evidence type="ECO:0000313" key="2">
    <source>
        <dbReference type="Proteomes" id="UP001397290"/>
    </source>
</evidence>
<dbReference type="EMBL" id="JAAHCF010000010">
    <property type="protein sequence ID" value="KAK8150650.1"/>
    <property type="molecule type" value="Genomic_DNA"/>
</dbReference>
<accession>A0AAW0S8B8</accession>
<evidence type="ECO:0000313" key="1">
    <source>
        <dbReference type="EMBL" id="KAK8150650.1"/>
    </source>
</evidence>
<sequence length="70" mass="7798">MRKTYVTRVQNGHSGASKNGQLLHAKELYLFFRRSIGAAIFAGQIDDGARQRLAAAAVKYTFTLRLKVQS</sequence>
<dbReference type="Proteomes" id="UP001397290">
    <property type="component" value="Unassembled WGS sequence"/>
</dbReference>
<proteinExistence type="predicted"/>